<dbReference type="HOGENOM" id="CLU_159903_0_0_5"/>
<feature type="region of interest" description="Disordered" evidence="1">
    <location>
        <begin position="41"/>
        <end position="100"/>
    </location>
</feature>
<dbReference type="STRING" id="582899.Hden_1156"/>
<organism evidence="3 4">
    <name type="scientific">Hyphomicrobium denitrificans (strain ATCC 51888 / DSM 1869 / NCIMB 11706 / TK 0415)</name>
    <dbReference type="NCBI Taxonomy" id="582899"/>
    <lineage>
        <taxon>Bacteria</taxon>
        <taxon>Pseudomonadati</taxon>
        <taxon>Pseudomonadota</taxon>
        <taxon>Alphaproteobacteria</taxon>
        <taxon>Hyphomicrobiales</taxon>
        <taxon>Hyphomicrobiaceae</taxon>
        <taxon>Hyphomicrobium</taxon>
    </lineage>
</organism>
<reference evidence="4" key="1">
    <citation type="journal article" date="2011" name="J. Bacteriol.">
        <title>Genome sequences of eight morphologically diverse alphaproteobacteria.</title>
        <authorList>
            <consortium name="US DOE Joint Genome Institute"/>
            <person name="Brown P.J."/>
            <person name="Kysela D.T."/>
            <person name="Buechlein A."/>
            <person name="Hemmerich C."/>
            <person name="Brun Y.V."/>
        </authorList>
    </citation>
    <scope>NUCLEOTIDE SEQUENCE [LARGE SCALE GENOMIC DNA]</scope>
    <source>
        <strain evidence="4">ATCC 51888 / DSM 1869 / NCIB 11706 / TK 0415</strain>
    </source>
</reference>
<gene>
    <name evidence="3" type="ordered locus">Hden_1156</name>
</gene>
<dbReference type="RefSeq" id="WP_013215185.1">
    <property type="nucleotide sequence ID" value="NC_014313.1"/>
</dbReference>
<keyword evidence="2" id="KW-0732">Signal</keyword>
<dbReference type="OrthoDB" id="7933853at2"/>
<keyword evidence="4" id="KW-1185">Reference proteome</keyword>
<sequence length="100" mass="10422" precursor="true">MASHSRNSASLIFAVLTLSTAGLSIPAVADDVPESLRLEQKAKKAYSQKPVVPIDRGNAHHRDTGGSAGDGATPDRISPALPNPTVQPSVQSDPKNSKPK</sequence>
<dbReference type="EMBL" id="CP002083">
    <property type="protein sequence ID" value="ADJ22970.1"/>
    <property type="molecule type" value="Genomic_DNA"/>
</dbReference>
<dbReference type="AlphaFoldDB" id="D8JVT1"/>
<evidence type="ECO:0000256" key="2">
    <source>
        <dbReference type="SAM" id="SignalP"/>
    </source>
</evidence>
<accession>D8JVT1</accession>
<protein>
    <submittedName>
        <fullName evidence="3">Uncharacterized protein</fullName>
    </submittedName>
</protein>
<dbReference type="Proteomes" id="UP000002033">
    <property type="component" value="Chromosome"/>
</dbReference>
<feature type="chain" id="PRO_5003116433" evidence="2">
    <location>
        <begin position="30"/>
        <end position="100"/>
    </location>
</feature>
<proteinExistence type="predicted"/>
<evidence type="ECO:0000313" key="3">
    <source>
        <dbReference type="EMBL" id="ADJ22970.1"/>
    </source>
</evidence>
<dbReference type="KEGG" id="hdn:Hden_1156"/>
<evidence type="ECO:0000313" key="4">
    <source>
        <dbReference type="Proteomes" id="UP000002033"/>
    </source>
</evidence>
<feature type="signal peptide" evidence="2">
    <location>
        <begin position="1"/>
        <end position="29"/>
    </location>
</feature>
<name>D8JVT1_HYPDA</name>
<evidence type="ECO:0000256" key="1">
    <source>
        <dbReference type="SAM" id="MobiDB-lite"/>
    </source>
</evidence>
<feature type="compositionally biased region" description="Polar residues" evidence="1">
    <location>
        <begin position="84"/>
        <end position="94"/>
    </location>
</feature>